<name>A0A1G9ZNP6_9BACI</name>
<dbReference type="Pfam" id="PF08970">
    <property type="entry name" value="Sda"/>
    <property type="match status" value="1"/>
</dbReference>
<dbReference type="InterPro" id="IPR036916">
    <property type="entry name" value="Sda_sf"/>
</dbReference>
<dbReference type="InterPro" id="IPR015064">
    <property type="entry name" value="Sda"/>
</dbReference>
<dbReference type="STRING" id="237069.SAMN05216498_1775"/>
<reference evidence="1 2" key="1">
    <citation type="submission" date="2016-10" db="EMBL/GenBank/DDBJ databases">
        <authorList>
            <person name="de Groot N.N."/>
        </authorList>
    </citation>
    <scope>NUCLEOTIDE SEQUENCE [LARGE SCALE GENOMIC DNA]</scope>
    <source>
        <strain evidence="1 2">CGMCC 1.3442</strain>
    </source>
</reference>
<accession>A0A1G9ZNP6</accession>
<dbReference type="EMBL" id="FNIG01000003">
    <property type="protein sequence ID" value="SDN22800.1"/>
    <property type="molecule type" value="Genomic_DNA"/>
</dbReference>
<dbReference type="AlphaFoldDB" id="A0A1G9ZNP6"/>
<protein>
    <submittedName>
        <fullName evidence="1">Sporulation inhibitor A</fullName>
    </submittedName>
</protein>
<evidence type="ECO:0000313" key="2">
    <source>
        <dbReference type="Proteomes" id="UP000199334"/>
    </source>
</evidence>
<gene>
    <name evidence="1" type="ORF">SAMN05216498_1775</name>
</gene>
<keyword evidence="2" id="KW-1185">Reference proteome</keyword>
<dbReference type="OrthoDB" id="2933732at2"/>
<proteinExistence type="predicted"/>
<dbReference type="Gene3D" id="1.10.287.1100">
    <property type="entry name" value="Sporulation inhibitor A"/>
    <property type="match status" value="1"/>
</dbReference>
<evidence type="ECO:0000313" key="1">
    <source>
        <dbReference type="EMBL" id="SDN22800.1"/>
    </source>
</evidence>
<dbReference type="SUPFAM" id="SSF100985">
    <property type="entry name" value="Sporulation inhibitor Sda"/>
    <property type="match status" value="1"/>
</dbReference>
<organism evidence="1 2">
    <name type="scientific">Tenuibacillus multivorans</name>
    <dbReference type="NCBI Taxonomy" id="237069"/>
    <lineage>
        <taxon>Bacteria</taxon>
        <taxon>Bacillati</taxon>
        <taxon>Bacillota</taxon>
        <taxon>Bacilli</taxon>
        <taxon>Bacillales</taxon>
        <taxon>Bacillaceae</taxon>
        <taxon>Tenuibacillus</taxon>
    </lineage>
</organism>
<dbReference type="Proteomes" id="UP000199334">
    <property type="component" value="Unassembled WGS sequence"/>
</dbReference>
<sequence length="48" mass="5634">MYRLTNVQVIDTYVKAIELNLEKLFILQLEDELRLRGISPNTIRLSIS</sequence>
<dbReference type="RefSeq" id="WP_143001404.1">
    <property type="nucleotide sequence ID" value="NZ_BJVZ01000040.1"/>
</dbReference>